<dbReference type="GO" id="GO:0003700">
    <property type="term" value="F:DNA-binding transcription factor activity"/>
    <property type="evidence" value="ECO:0007669"/>
    <property type="project" value="InterPro"/>
</dbReference>
<sequence>MECTGKSITDICLDAGVESQRTFNRVSRERYKVTSREYRNLYREQYISQTQDEISRMEK</sequence>
<dbReference type="Gene3D" id="1.10.10.60">
    <property type="entry name" value="Homeodomain-like"/>
    <property type="match status" value="1"/>
</dbReference>
<dbReference type="SUPFAM" id="SSF46689">
    <property type="entry name" value="Homeodomain-like"/>
    <property type="match status" value="1"/>
</dbReference>
<keyword evidence="2" id="KW-0804">Transcription</keyword>
<dbReference type="GO" id="GO:0043565">
    <property type="term" value="F:sequence-specific DNA binding"/>
    <property type="evidence" value="ECO:0007669"/>
    <property type="project" value="InterPro"/>
</dbReference>
<accession>A0A367G5P5</accession>
<organism evidence="4 5">
    <name type="scientific">Blautia obeum</name>
    <dbReference type="NCBI Taxonomy" id="40520"/>
    <lineage>
        <taxon>Bacteria</taxon>
        <taxon>Bacillati</taxon>
        <taxon>Bacillota</taxon>
        <taxon>Clostridia</taxon>
        <taxon>Lachnospirales</taxon>
        <taxon>Lachnospiraceae</taxon>
        <taxon>Blautia</taxon>
    </lineage>
</organism>
<proteinExistence type="predicted"/>
<evidence type="ECO:0000313" key="5">
    <source>
        <dbReference type="Proteomes" id="UP000253208"/>
    </source>
</evidence>
<comment type="caution">
    <text evidence="4">The sequence shown here is derived from an EMBL/GenBank/DDBJ whole genome shotgun (WGS) entry which is preliminary data.</text>
</comment>
<dbReference type="AlphaFoldDB" id="A0A367G5P5"/>
<dbReference type="Proteomes" id="UP000253208">
    <property type="component" value="Unassembled WGS sequence"/>
</dbReference>
<dbReference type="EMBL" id="PSQG01000003">
    <property type="protein sequence ID" value="RCH45808.1"/>
    <property type="molecule type" value="Genomic_DNA"/>
</dbReference>
<protein>
    <recommendedName>
        <fullName evidence="3">HTH araC/xylS-type domain-containing protein</fullName>
    </recommendedName>
</protein>
<dbReference type="PROSITE" id="PS01124">
    <property type="entry name" value="HTH_ARAC_FAMILY_2"/>
    <property type="match status" value="1"/>
</dbReference>
<evidence type="ECO:0000259" key="3">
    <source>
        <dbReference type="PROSITE" id="PS01124"/>
    </source>
</evidence>
<feature type="domain" description="HTH araC/xylS-type" evidence="3">
    <location>
        <begin position="1"/>
        <end position="41"/>
    </location>
</feature>
<evidence type="ECO:0000313" key="4">
    <source>
        <dbReference type="EMBL" id="RCH45808.1"/>
    </source>
</evidence>
<evidence type="ECO:0000256" key="2">
    <source>
        <dbReference type="ARBA" id="ARBA00023163"/>
    </source>
</evidence>
<keyword evidence="1" id="KW-0805">Transcription regulation</keyword>
<name>A0A367G5P5_9FIRM</name>
<evidence type="ECO:0000256" key="1">
    <source>
        <dbReference type="ARBA" id="ARBA00023015"/>
    </source>
</evidence>
<dbReference type="Pfam" id="PF00165">
    <property type="entry name" value="HTH_AraC"/>
    <property type="match status" value="1"/>
</dbReference>
<dbReference type="RefSeq" id="WP_114001674.1">
    <property type="nucleotide sequence ID" value="NZ_PSQG01000003.1"/>
</dbReference>
<reference evidence="4 5" key="1">
    <citation type="submission" date="2018-02" db="EMBL/GenBank/DDBJ databases">
        <title>Complete genome sequencing of Faecalibacterium prausnitzii strains isolated from the human gut.</title>
        <authorList>
            <person name="Fitzgerald B.C."/>
            <person name="Shkoporov A.N."/>
            <person name="Ross P.R."/>
            <person name="Hill C."/>
        </authorList>
    </citation>
    <scope>NUCLEOTIDE SEQUENCE [LARGE SCALE GENOMIC DNA]</scope>
    <source>
        <strain evidence="4 5">APC942/31-1</strain>
    </source>
</reference>
<dbReference type="InterPro" id="IPR018060">
    <property type="entry name" value="HTH_AraC"/>
</dbReference>
<gene>
    <name evidence="4" type="ORF">C4886_03060</name>
</gene>
<dbReference type="InterPro" id="IPR009057">
    <property type="entry name" value="Homeodomain-like_sf"/>
</dbReference>